<gene>
    <name evidence="1" type="ORF">BpHYR1_037027</name>
</gene>
<name>A0A3M7SM98_BRAPC</name>
<organism evidence="1 2">
    <name type="scientific">Brachionus plicatilis</name>
    <name type="common">Marine rotifer</name>
    <name type="synonym">Brachionus muelleri</name>
    <dbReference type="NCBI Taxonomy" id="10195"/>
    <lineage>
        <taxon>Eukaryota</taxon>
        <taxon>Metazoa</taxon>
        <taxon>Spiralia</taxon>
        <taxon>Gnathifera</taxon>
        <taxon>Rotifera</taxon>
        <taxon>Eurotatoria</taxon>
        <taxon>Monogononta</taxon>
        <taxon>Pseudotrocha</taxon>
        <taxon>Ploima</taxon>
        <taxon>Brachionidae</taxon>
        <taxon>Brachionus</taxon>
    </lineage>
</organism>
<comment type="caution">
    <text evidence="1">The sequence shown here is derived from an EMBL/GenBank/DDBJ whole genome shotgun (WGS) entry which is preliminary data.</text>
</comment>
<proteinExistence type="predicted"/>
<keyword evidence="2" id="KW-1185">Reference proteome</keyword>
<evidence type="ECO:0000313" key="2">
    <source>
        <dbReference type="Proteomes" id="UP000276133"/>
    </source>
</evidence>
<dbReference type="AlphaFoldDB" id="A0A3M7SM98"/>
<evidence type="ECO:0000313" key="1">
    <source>
        <dbReference type="EMBL" id="RNA36931.1"/>
    </source>
</evidence>
<accession>A0A3M7SM98</accession>
<dbReference type="EMBL" id="REGN01001111">
    <property type="protein sequence ID" value="RNA36931.1"/>
    <property type="molecule type" value="Genomic_DNA"/>
</dbReference>
<protein>
    <submittedName>
        <fullName evidence="1">Uncharacterized protein</fullName>
    </submittedName>
</protein>
<reference evidence="1 2" key="1">
    <citation type="journal article" date="2018" name="Sci. Rep.">
        <title>Genomic signatures of local adaptation to the degree of environmental predictability in rotifers.</title>
        <authorList>
            <person name="Franch-Gras L."/>
            <person name="Hahn C."/>
            <person name="Garcia-Roger E.M."/>
            <person name="Carmona M.J."/>
            <person name="Serra M."/>
            <person name="Gomez A."/>
        </authorList>
    </citation>
    <scope>NUCLEOTIDE SEQUENCE [LARGE SCALE GENOMIC DNA]</scope>
    <source>
        <strain evidence="1">HYR1</strain>
    </source>
</reference>
<dbReference type="Proteomes" id="UP000276133">
    <property type="component" value="Unassembled WGS sequence"/>
</dbReference>
<sequence>MNFCMTLSLGEFFFPLTQKPIAFPECGRLMKNDRGVKTSRRVYPRFNVVNFLSSTLPQLFLSPLFLYEELKKRKSRGRVEEQKLNKLRLLTKSTKIRIKHILIDFSFRDIGMKKKRGRKAQAKEWFTFADFTLRCNKNS</sequence>